<dbReference type="InterPro" id="IPR018392">
    <property type="entry name" value="LysM"/>
</dbReference>
<dbReference type="Gene3D" id="3.10.350.10">
    <property type="entry name" value="LysM domain"/>
    <property type="match status" value="1"/>
</dbReference>
<evidence type="ECO:0000313" key="3">
    <source>
        <dbReference type="EMBL" id="KAK2565298.1"/>
    </source>
</evidence>
<organism evidence="3 4">
    <name type="scientific">Acropora cervicornis</name>
    <name type="common">Staghorn coral</name>
    <dbReference type="NCBI Taxonomy" id="6130"/>
    <lineage>
        <taxon>Eukaryota</taxon>
        <taxon>Metazoa</taxon>
        <taxon>Cnidaria</taxon>
        <taxon>Anthozoa</taxon>
        <taxon>Hexacorallia</taxon>
        <taxon>Scleractinia</taxon>
        <taxon>Astrocoeniina</taxon>
        <taxon>Acroporidae</taxon>
        <taxon>Acropora</taxon>
    </lineage>
</organism>
<sequence length="268" mass="30477">MAEGERRSIFSDRARNDRTDKSNPLLSSAGKIQVSEKSSLSQSFEAPKCYGTTRNPMQPQCDVKLIGHVLHPSDTLQGLAIKYGVTVEQLRRTNKIWTNDNIHLLKILKVPVKKESQHYLTRLDVSDEESNTDYTGISEDRTHSNSTTKEIAEQSFVLDGSEEKINLSGSSSEWNQTPQTHLSFLEQLDARIKNSKQESEKLRTISGPKVIADVEKLTGICEAEDYNLFRPLETEAYRKQRGQILASKRLKKKDKSNLQDSDEQFYEL</sequence>
<feature type="region of interest" description="Disordered" evidence="1">
    <location>
        <begin position="130"/>
        <end position="149"/>
    </location>
</feature>
<dbReference type="SUPFAM" id="SSF54106">
    <property type="entry name" value="LysM domain"/>
    <property type="match status" value="1"/>
</dbReference>
<dbReference type="EMBL" id="JARQWQ010000020">
    <property type="protein sequence ID" value="KAK2565298.1"/>
    <property type="molecule type" value="Genomic_DNA"/>
</dbReference>
<protein>
    <submittedName>
        <fullName evidence="3">LysM and putative peptidoglycan-binding domain-containing protein 2</fullName>
    </submittedName>
</protein>
<gene>
    <name evidence="3" type="ORF">P5673_011257</name>
</gene>
<dbReference type="AlphaFoldDB" id="A0AAD9QQ05"/>
<keyword evidence="4" id="KW-1185">Reference proteome</keyword>
<dbReference type="InterPro" id="IPR045030">
    <property type="entry name" value="LYSM1-4"/>
</dbReference>
<dbReference type="Pfam" id="PF01476">
    <property type="entry name" value="LysM"/>
    <property type="match status" value="1"/>
</dbReference>
<dbReference type="SMART" id="SM00257">
    <property type="entry name" value="LysM"/>
    <property type="match status" value="1"/>
</dbReference>
<proteinExistence type="predicted"/>
<dbReference type="PANTHER" id="PTHR20932">
    <property type="entry name" value="LYSM AND PUTATIVE PEPTIDOGLYCAN-BINDING DOMAIN-CONTAINING PROTEIN"/>
    <property type="match status" value="1"/>
</dbReference>
<dbReference type="Proteomes" id="UP001249851">
    <property type="component" value="Unassembled WGS sequence"/>
</dbReference>
<evidence type="ECO:0000259" key="2">
    <source>
        <dbReference type="PROSITE" id="PS51782"/>
    </source>
</evidence>
<name>A0AAD9QQ05_ACRCE</name>
<dbReference type="PANTHER" id="PTHR20932:SF8">
    <property type="entry name" value="LD22649P"/>
    <property type="match status" value="1"/>
</dbReference>
<evidence type="ECO:0000313" key="4">
    <source>
        <dbReference type="Proteomes" id="UP001249851"/>
    </source>
</evidence>
<feature type="region of interest" description="Disordered" evidence="1">
    <location>
        <begin position="1"/>
        <end position="32"/>
    </location>
</feature>
<dbReference type="CDD" id="cd00118">
    <property type="entry name" value="LysM"/>
    <property type="match status" value="1"/>
</dbReference>
<accession>A0AAD9QQ05</accession>
<evidence type="ECO:0000256" key="1">
    <source>
        <dbReference type="SAM" id="MobiDB-lite"/>
    </source>
</evidence>
<feature type="domain" description="LysM" evidence="2">
    <location>
        <begin position="66"/>
        <end position="110"/>
    </location>
</feature>
<comment type="caution">
    <text evidence="3">The sequence shown here is derived from an EMBL/GenBank/DDBJ whole genome shotgun (WGS) entry which is preliminary data.</text>
</comment>
<feature type="compositionally biased region" description="Basic and acidic residues" evidence="1">
    <location>
        <begin position="1"/>
        <end position="21"/>
    </location>
</feature>
<reference evidence="3" key="1">
    <citation type="journal article" date="2023" name="G3 (Bethesda)">
        <title>Whole genome assembly and annotation of the endangered Caribbean coral Acropora cervicornis.</title>
        <authorList>
            <person name="Selwyn J.D."/>
            <person name="Vollmer S.V."/>
        </authorList>
    </citation>
    <scope>NUCLEOTIDE SEQUENCE</scope>
    <source>
        <strain evidence="3">K2</strain>
    </source>
</reference>
<dbReference type="PROSITE" id="PS51782">
    <property type="entry name" value="LYSM"/>
    <property type="match status" value="1"/>
</dbReference>
<dbReference type="InterPro" id="IPR036779">
    <property type="entry name" value="LysM_dom_sf"/>
</dbReference>
<reference evidence="3" key="2">
    <citation type="journal article" date="2023" name="Science">
        <title>Genomic signatures of disease resistance in endangered staghorn corals.</title>
        <authorList>
            <person name="Vollmer S.V."/>
            <person name="Selwyn J.D."/>
            <person name="Despard B.A."/>
            <person name="Roesel C.L."/>
        </authorList>
    </citation>
    <scope>NUCLEOTIDE SEQUENCE</scope>
    <source>
        <strain evidence="3">K2</strain>
    </source>
</reference>